<organism evidence="1">
    <name type="scientific">marine metagenome</name>
    <dbReference type="NCBI Taxonomy" id="408172"/>
    <lineage>
        <taxon>unclassified sequences</taxon>
        <taxon>metagenomes</taxon>
        <taxon>ecological metagenomes</taxon>
    </lineage>
</organism>
<dbReference type="InterPro" id="IPR012334">
    <property type="entry name" value="Pectin_lyas_fold"/>
</dbReference>
<feature type="non-terminal residue" evidence="1">
    <location>
        <position position="1"/>
    </location>
</feature>
<dbReference type="SUPFAM" id="SSF51126">
    <property type="entry name" value="Pectin lyase-like"/>
    <property type="match status" value="1"/>
</dbReference>
<evidence type="ECO:0008006" key="2">
    <source>
        <dbReference type="Google" id="ProtNLM"/>
    </source>
</evidence>
<accession>A0A382TU38</accession>
<dbReference type="Gene3D" id="2.160.20.10">
    <property type="entry name" value="Single-stranded right-handed beta-helix, Pectin lyase-like"/>
    <property type="match status" value="1"/>
</dbReference>
<dbReference type="InterPro" id="IPR011050">
    <property type="entry name" value="Pectin_lyase_fold/virulence"/>
</dbReference>
<proteinExistence type="predicted"/>
<evidence type="ECO:0000313" key="1">
    <source>
        <dbReference type="EMBL" id="SVD25559.1"/>
    </source>
</evidence>
<dbReference type="EMBL" id="UINC01139170">
    <property type="protein sequence ID" value="SVD25559.1"/>
    <property type="molecule type" value="Genomic_DNA"/>
</dbReference>
<protein>
    <recommendedName>
        <fullName evidence="2">Right handed beta helix domain-containing protein</fullName>
    </recommendedName>
</protein>
<dbReference type="AlphaFoldDB" id="A0A382TU38"/>
<reference evidence="1" key="1">
    <citation type="submission" date="2018-05" db="EMBL/GenBank/DDBJ databases">
        <authorList>
            <person name="Lanie J.A."/>
            <person name="Ng W.-L."/>
            <person name="Kazmierczak K.M."/>
            <person name="Andrzejewski T.M."/>
            <person name="Davidsen T.M."/>
            <person name="Wayne K.J."/>
            <person name="Tettelin H."/>
            <person name="Glass J.I."/>
            <person name="Rusch D."/>
            <person name="Podicherti R."/>
            <person name="Tsui H.-C.T."/>
            <person name="Winkler M.E."/>
        </authorList>
    </citation>
    <scope>NUCLEOTIDE SEQUENCE</scope>
</reference>
<feature type="non-terminal residue" evidence="1">
    <location>
        <position position="299"/>
    </location>
</feature>
<sequence>VTVAAGTYVENINFRGRNIKVVGADRETTIIDGNQNGSVVTINNNESSDAMLKYFTIQNGSAYGIPWVEGMEDDDARGGGIFIRYAEPTLSNLIIKENIAENGGGIASDDGFLSPILDSLYIFDNTANSIGGGIFISRSSPIMASMTLIDNISSNGGGIAIQNNSDGTVFNNSVVKNNTANVTGGGMVLKEIDNVETNDILIAGNEALQGGGIEIVNADGLELENLTIADNIALESIGGAIGSYSSSFSIVNSIIYENGPEAISFYTNGDPCSITASYSDIEGGQDSIGVNDNGTVTWG</sequence>
<dbReference type="PANTHER" id="PTHR11319:SF35">
    <property type="entry name" value="OUTER MEMBRANE PROTEIN PMPC-RELATED"/>
    <property type="match status" value="1"/>
</dbReference>
<name>A0A382TU38_9ZZZZ</name>
<gene>
    <name evidence="1" type="ORF">METZ01_LOCUS378413</name>
</gene>
<dbReference type="PANTHER" id="PTHR11319">
    <property type="entry name" value="G PROTEIN-COUPLED RECEPTOR-RELATED"/>
    <property type="match status" value="1"/>
</dbReference>